<feature type="region of interest" description="Disordered" evidence="1">
    <location>
        <begin position="1"/>
        <end position="74"/>
    </location>
</feature>
<organism evidence="2 3">
    <name type="scientific">Coniosporium apollinis</name>
    <dbReference type="NCBI Taxonomy" id="61459"/>
    <lineage>
        <taxon>Eukaryota</taxon>
        <taxon>Fungi</taxon>
        <taxon>Dikarya</taxon>
        <taxon>Ascomycota</taxon>
        <taxon>Pezizomycotina</taxon>
        <taxon>Dothideomycetes</taxon>
        <taxon>Dothideomycetes incertae sedis</taxon>
        <taxon>Coniosporium</taxon>
    </lineage>
</organism>
<feature type="compositionally biased region" description="Basic and acidic residues" evidence="1">
    <location>
        <begin position="47"/>
        <end position="74"/>
    </location>
</feature>
<feature type="compositionally biased region" description="Polar residues" evidence="1">
    <location>
        <begin position="25"/>
        <end position="46"/>
    </location>
</feature>
<evidence type="ECO:0000313" key="3">
    <source>
        <dbReference type="Proteomes" id="UP001172684"/>
    </source>
</evidence>
<comment type="caution">
    <text evidence="2">The sequence shown here is derived from an EMBL/GenBank/DDBJ whole genome shotgun (WGS) entry which is preliminary data.</text>
</comment>
<accession>A0ABQ9P507</accession>
<protein>
    <submittedName>
        <fullName evidence="2">Uncharacterized protein</fullName>
    </submittedName>
</protein>
<sequence length="74" mass="8105">MPLPVLTTEKPSTSETKETNVVADQGSQRSAEVSDQSSQMGSTDQRPQSDAEKAADKLYEERIEEEYAKREGGA</sequence>
<reference evidence="2" key="1">
    <citation type="submission" date="2022-10" db="EMBL/GenBank/DDBJ databases">
        <title>Culturing micro-colonial fungi from biological soil crusts in the Mojave desert and describing Neophaeococcomyces mojavensis, and introducing the new genera and species Taxawa tesnikishii.</title>
        <authorList>
            <person name="Kurbessoian T."/>
            <person name="Stajich J.E."/>
        </authorList>
    </citation>
    <scope>NUCLEOTIDE SEQUENCE</scope>
    <source>
        <strain evidence="2">TK_1</strain>
    </source>
</reference>
<name>A0ABQ9P507_9PEZI</name>
<gene>
    <name evidence="2" type="ORF">H2201_000314</name>
</gene>
<dbReference type="EMBL" id="JAPDRL010000002">
    <property type="protein sequence ID" value="KAJ9669447.1"/>
    <property type="molecule type" value="Genomic_DNA"/>
</dbReference>
<keyword evidence="3" id="KW-1185">Reference proteome</keyword>
<evidence type="ECO:0000313" key="2">
    <source>
        <dbReference type="EMBL" id="KAJ9669447.1"/>
    </source>
</evidence>
<dbReference type="Proteomes" id="UP001172684">
    <property type="component" value="Unassembled WGS sequence"/>
</dbReference>
<proteinExistence type="predicted"/>
<evidence type="ECO:0000256" key="1">
    <source>
        <dbReference type="SAM" id="MobiDB-lite"/>
    </source>
</evidence>